<keyword evidence="6" id="KW-0175">Coiled coil</keyword>
<evidence type="ECO:0000256" key="6">
    <source>
        <dbReference type="SAM" id="Coils"/>
    </source>
</evidence>
<keyword evidence="10" id="KW-1185">Reference proteome</keyword>
<evidence type="ECO:0000313" key="8">
    <source>
        <dbReference type="EMBL" id="RSE25228.1"/>
    </source>
</evidence>
<feature type="coiled-coil region" evidence="6">
    <location>
        <begin position="71"/>
        <end position="98"/>
    </location>
</feature>
<dbReference type="Proteomes" id="UP000275331">
    <property type="component" value="Unassembled WGS sequence"/>
</dbReference>
<dbReference type="InterPro" id="IPR008622">
    <property type="entry name" value="FliT"/>
</dbReference>
<evidence type="ECO:0000256" key="2">
    <source>
        <dbReference type="ARBA" id="ARBA00022490"/>
    </source>
</evidence>
<evidence type="ECO:0000313" key="10">
    <source>
        <dbReference type="Proteomes" id="UP001187066"/>
    </source>
</evidence>
<organism evidence="8 9">
    <name type="scientific">Atlantibacter subterraneus</name>
    <dbReference type="NCBI Taxonomy" id="255519"/>
    <lineage>
        <taxon>Bacteria</taxon>
        <taxon>Pseudomonadati</taxon>
        <taxon>Pseudomonadota</taxon>
        <taxon>Gammaproteobacteria</taxon>
        <taxon>Enterobacterales</taxon>
        <taxon>Enterobacteriaceae</taxon>
        <taxon>Atlantibacter</taxon>
    </lineage>
</organism>
<comment type="subcellular location">
    <subcellularLocation>
        <location evidence="1">Cytoplasm</location>
        <location evidence="1">Cytosol</location>
    </subcellularLocation>
</comment>
<evidence type="ECO:0000256" key="5">
    <source>
        <dbReference type="ARBA" id="ARBA00093797"/>
    </source>
</evidence>
<accession>A0A427UXW0</accession>
<keyword evidence="4" id="KW-0143">Chaperone</keyword>
<evidence type="ECO:0000256" key="3">
    <source>
        <dbReference type="ARBA" id="ARBA00022795"/>
    </source>
</evidence>
<keyword evidence="8" id="KW-0282">Flagellum</keyword>
<evidence type="ECO:0000256" key="4">
    <source>
        <dbReference type="ARBA" id="ARBA00023186"/>
    </source>
</evidence>
<gene>
    <name evidence="8" type="primary">fliT</name>
    <name evidence="8" type="ORF">EGT71_12765</name>
    <name evidence="7" type="ORF">R4P48_02885</name>
</gene>
<dbReference type="Gene3D" id="1.20.58.380">
    <property type="entry name" value="Flagellar protein flit"/>
    <property type="match status" value="1"/>
</dbReference>
<dbReference type="EMBL" id="JAWLOF010000002">
    <property type="protein sequence ID" value="MDV7021624.1"/>
    <property type="molecule type" value="Genomic_DNA"/>
</dbReference>
<dbReference type="OrthoDB" id="6494117at2"/>
<proteinExistence type="predicted"/>
<dbReference type="NCBIfam" id="NF007836">
    <property type="entry name" value="PRK10548.1"/>
    <property type="match status" value="1"/>
</dbReference>
<dbReference type="RefSeq" id="WP_125291860.1">
    <property type="nucleotide sequence ID" value="NZ_CP100494.1"/>
</dbReference>
<comment type="caution">
    <text evidence="8">The sequence shown here is derived from an EMBL/GenBank/DDBJ whole genome shotgun (WGS) entry which is preliminary data.</text>
</comment>
<reference evidence="7 10" key="2">
    <citation type="submission" date="2023-10" db="EMBL/GenBank/DDBJ databases">
        <authorList>
            <person name="Dale J."/>
        </authorList>
    </citation>
    <scope>NUCLEOTIDE SEQUENCE [LARGE SCALE GENOMIC DNA]</scope>
    <source>
        <strain evidence="7 10">2023EL-00970</strain>
    </source>
</reference>
<dbReference type="GO" id="GO:0044781">
    <property type="term" value="P:bacterial-type flagellum organization"/>
    <property type="evidence" value="ECO:0007669"/>
    <property type="project" value="UniProtKB-KW"/>
</dbReference>
<dbReference type="GeneID" id="84665638"/>
<name>A0A427UXW0_9ENTR</name>
<keyword evidence="3" id="KW-1005">Bacterial flagellum biogenesis</keyword>
<keyword evidence="8" id="KW-0966">Cell projection</keyword>
<keyword evidence="2" id="KW-0963">Cytoplasm</keyword>
<dbReference type="AlphaFoldDB" id="A0A427UXW0"/>
<evidence type="ECO:0000256" key="1">
    <source>
        <dbReference type="ARBA" id="ARBA00004514"/>
    </source>
</evidence>
<keyword evidence="8" id="KW-0969">Cilium</keyword>
<protein>
    <recommendedName>
        <fullName evidence="5">Flagellar protein FliT</fullName>
    </recommendedName>
</protein>
<dbReference type="Pfam" id="PF05400">
    <property type="entry name" value="FliT"/>
    <property type="match status" value="1"/>
</dbReference>
<evidence type="ECO:0000313" key="9">
    <source>
        <dbReference type="Proteomes" id="UP000275331"/>
    </source>
</evidence>
<evidence type="ECO:0000313" key="7">
    <source>
        <dbReference type="EMBL" id="MDV7021624.1"/>
    </source>
</evidence>
<sequence>MSPNVELISRWQHVALMSQTLLELAQRGEWELLLEKEVDYLRSVEAVMETPAPRISKQVQDMLETYLKQTLENEQQLKALLQQRLDELSELIGQSSRQQSLNNAYGRLSGMLLVPNTPAN</sequence>
<reference evidence="8 9" key="1">
    <citation type="submission" date="2018-10" db="EMBL/GenBank/DDBJ databases">
        <title>Transmission dynamics of multidrug resistant bacteria on intensive care unit surfaces.</title>
        <authorList>
            <person name="D'Souza A.W."/>
            <person name="Potter R.F."/>
            <person name="Wallace M."/>
            <person name="Shupe A."/>
            <person name="Patel S."/>
            <person name="Sun S."/>
            <person name="Gul D."/>
            <person name="Kwon J.H."/>
            <person name="Andleeb S."/>
            <person name="Burnham C.-A.D."/>
            <person name="Dantas G."/>
        </authorList>
    </citation>
    <scope>NUCLEOTIDE SEQUENCE [LARGE SCALE GENOMIC DNA]</scope>
    <source>
        <strain evidence="8 9">AS_373</strain>
    </source>
</reference>
<dbReference type="Proteomes" id="UP001187066">
    <property type="component" value="Unassembled WGS sequence"/>
</dbReference>
<dbReference type="EMBL" id="RHXB01000008">
    <property type="protein sequence ID" value="RSE25228.1"/>
    <property type="molecule type" value="Genomic_DNA"/>
</dbReference>